<organism evidence="9 10">
    <name type="scientific">Botryosphaeria dothidea</name>
    <dbReference type="NCBI Taxonomy" id="55169"/>
    <lineage>
        <taxon>Eukaryota</taxon>
        <taxon>Fungi</taxon>
        <taxon>Dikarya</taxon>
        <taxon>Ascomycota</taxon>
        <taxon>Pezizomycotina</taxon>
        <taxon>Dothideomycetes</taxon>
        <taxon>Dothideomycetes incertae sedis</taxon>
        <taxon>Botryosphaeriales</taxon>
        <taxon>Botryosphaeriaceae</taxon>
        <taxon>Botryosphaeria</taxon>
    </lineage>
</organism>
<comment type="subcellular location">
    <subcellularLocation>
        <location evidence="1">Endomembrane system</location>
        <topology evidence="1">Multi-pass membrane protein</topology>
    </subcellularLocation>
</comment>
<feature type="transmembrane region" description="Helical" evidence="7">
    <location>
        <begin position="259"/>
        <end position="284"/>
    </location>
</feature>
<dbReference type="GO" id="GO:0006874">
    <property type="term" value="P:intracellular calcium ion homeostasis"/>
    <property type="evidence" value="ECO:0007669"/>
    <property type="project" value="TreeGrafter"/>
</dbReference>
<accession>A0A8H4IVQ7</accession>
<dbReference type="InterPro" id="IPR004713">
    <property type="entry name" value="CaH_exchang"/>
</dbReference>
<dbReference type="PANTHER" id="PTHR31503:SF22">
    <property type="entry name" value="VACUOLAR CALCIUM ION TRANSPORTER"/>
    <property type="match status" value="1"/>
</dbReference>
<evidence type="ECO:0000256" key="4">
    <source>
        <dbReference type="ARBA" id="ARBA00022989"/>
    </source>
</evidence>
<dbReference type="InterPro" id="IPR004837">
    <property type="entry name" value="NaCa_Exmemb"/>
</dbReference>
<feature type="transmembrane region" description="Helical" evidence="7">
    <location>
        <begin position="320"/>
        <end position="340"/>
    </location>
</feature>
<dbReference type="PANTHER" id="PTHR31503">
    <property type="entry name" value="VACUOLAR CALCIUM ION TRANSPORTER"/>
    <property type="match status" value="1"/>
</dbReference>
<dbReference type="GO" id="GO:0015369">
    <property type="term" value="F:calcium:proton antiporter activity"/>
    <property type="evidence" value="ECO:0007669"/>
    <property type="project" value="TreeGrafter"/>
</dbReference>
<feature type="transmembrane region" description="Helical" evidence="7">
    <location>
        <begin position="35"/>
        <end position="56"/>
    </location>
</feature>
<dbReference type="Pfam" id="PF01699">
    <property type="entry name" value="Na_Ca_ex"/>
    <property type="match status" value="1"/>
</dbReference>
<evidence type="ECO:0000313" key="10">
    <source>
        <dbReference type="Proteomes" id="UP000572817"/>
    </source>
</evidence>
<sequence length="343" mass="37057">MILNGLAVGTCSFMAAGLFEDLTRASHTHVPGYSFIAEAIWTNPAWLCIGVLSLYANDHQPIHLIIPGSILTRNILGLGLGFFSGGITQRVQRYNPDAIFTTASLKLVCLIPLVLCSLLILAIRDEDVPGTPTDRDGSIILFSRGAAIVSLAGYIAYWFFWNITHQDLFRTEAENTVPSHSSSPTTTLNRPIKPLIFTFSLFSLLLCSVILIHTLTELPSSMPTNTTFLLTIPLPLLIHHHELVVIAKASYLNKRSSALLVAEGGTLHTALVVVPFLVLLSWVVSGRPPLTLQTPLLPLVAAGLAAWVSGVVLQDGRSNYLKGVVLLVLYFSAAIAAFLLPAS</sequence>
<feature type="transmembrane region" description="Helical" evidence="7">
    <location>
        <begin position="227"/>
        <end position="247"/>
    </location>
</feature>
<feature type="transmembrane region" description="Helical" evidence="7">
    <location>
        <begin position="62"/>
        <end position="83"/>
    </location>
</feature>
<dbReference type="AlphaFoldDB" id="A0A8H4IVQ7"/>
<keyword evidence="6 7" id="KW-0472">Membrane</keyword>
<feature type="domain" description="Sodium/calcium exchanger membrane region" evidence="8">
    <location>
        <begin position="195"/>
        <end position="336"/>
    </location>
</feature>
<evidence type="ECO:0000256" key="7">
    <source>
        <dbReference type="SAM" id="Phobius"/>
    </source>
</evidence>
<keyword evidence="4 7" id="KW-1133">Transmembrane helix</keyword>
<dbReference type="EMBL" id="WWBZ02000022">
    <property type="protein sequence ID" value="KAF4308101.1"/>
    <property type="molecule type" value="Genomic_DNA"/>
</dbReference>
<dbReference type="GO" id="GO:0012505">
    <property type="term" value="C:endomembrane system"/>
    <property type="evidence" value="ECO:0007669"/>
    <property type="project" value="UniProtKB-SubCell"/>
</dbReference>
<evidence type="ECO:0000256" key="2">
    <source>
        <dbReference type="ARBA" id="ARBA00022448"/>
    </source>
</evidence>
<keyword evidence="10" id="KW-1185">Reference proteome</keyword>
<evidence type="ECO:0000256" key="6">
    <source>
        <dbReference type="ARBA" id="ARBA00023136"/>
    </source>
</evidence>
<dbReference type="GO" id="GO:0016020">
    <property type="term" value="C:membrane"/>
    <property type="evidence" value="ECO:0007669"/>
    <property type="project" value="InterPro"/>
</dbReference>
<keyword evidence="3 7" id="KW-0812">Transmembrane</keyword>
<evidence type="ECO:0000256" key="3">
    <source>
        <dbReference type="ARBA" id="ARBA00022692"/>
    </source>
</evidence>
<name>A0A8H4IVQ7_9PEZI</name>
<feature type="transmembrane region" description="Helical" evidence="7">
    <location>
        <begin position="195"/>
        <end position="215"/>
    </location>
</feature>
<gene>
    <name evidence="9" type="ORF">GTA08_BOTSDO03945</name>
</gene>
<keyword evidence="5" id="KW-0406">Ion transport</keyword>
<feature type="transmembrane region" description="Helical" evidence="7">
    <location>
        <begin position="296"/>
        <end position="313"/>
    </location>
</feature>
<feature type="transmembrane region" description="Helical" evidence="7">
    <location>
        <begin position="139"/>
        <end position="160"/>
    </location>
</feature>
<keyword evidence="2" id="KW-0813">Transport</keyword>
<feature type="transmembrane region" description="Helical" evidence="7">
    <location>
        <begin position="104"/>
        <end position="123"/>
    </location>
</feature>
<proteinExistence type="predicted"/>
<evidence type="ECO:0000259" key="8">
    <source>
        <dbReference type="Pfam" id="PF01699"/>
    </source>
</evidence>
<comment type="caution">
    <text evidence="9">The sequence shown here is derived from an EMBL/GenBank/DDBJ whole genome shotgun (WGS) entry which is preliminary data.</text>
</comment>
<protein>
    <recommendedName>
        <fullName evidence="8">Sodium/calcium exchanger membrane region domain-containing protein</fullName>
    </recommendedName>
</protein>
<dbReference type="Proteomes" id="UP000572817">
    <property type="component" value="Unassembled WGS sequence"/>
</dbReference>
<evidence type="ECO:0000256" key="5">
    <source>
        <dbReference type="ARBA" id="ARBA00023065"/>
    </source>
</evidence>
<evidence type="ECO:0000313" key="9">
    <source>
        <dbReference type="EMBL" id="KAF4308101.1"/>
    </source>
</evidence>
<dbReference type="OrthoDB" id="10664016at2759"/>
<reference evidence="9" key="1">
    <citation type="submission" date="2020-04" db="EMBL/GenBank/DDBJ databases">
        <title>Genome Assembly and Annotation of Botryosphaeria dothidea sdau 11-99, a Latent Pathogen of Apple Fruit Ring Rot in China.</title>
        <authorList>
            <person name="Yu C."/>
            <person name="Diao Y."/>
            <person name="Lu Q."/>
            <person name="Zhao J."/>
            <person name="Cui S."/>
            <person name="Peng C."/>
            <person name="He B."/>
            <person name="Liu H."/>
        </authorList>
    </citation>
    <scope>NUCLEOTIDE SEQUENCE [LARGE SCALE GENOMIC DNA]</scope>
    <source>
        <strain evidence="9">Sdau11-99</strain>
    </source>
</reference>
<evidence type="ECO:0000256" key="1">
    <source>
        <dbReference type="ARBA" id="ARBA00004127"/>
    </source>
</evidence>